<protein>
    <submittedName>
        <fullName evidence="3">Jg27710 protein</fullName>
    </submittedName>
</protein>
<name>A0A8S4RAB8_9NEOP</name>
<dbReference type="OrthoDB" id="75923at2759"/>
<dbReference type="InterPro" id="IPR003690">
    <property type="entry name" value="MTERF"/>
</dbReference>
<dbReference type="AlphaFoldDB" id="A0A8S4RAB8"/>
<evidence type="ECO:0000256" key="1">
    <source>
        <dbReference type="ARBA" id="ARBA00007692"/>
    </source>
</evidence>
<dbReference type="EMBL" id="CAKXAJ010024839">
    <property type="protein sequence ID" value="CAH2231404.1"/>
    <property type="molecule type" value="Genomic_DNA"/>
</dbReference>
<dbReference type="InterPro" id="IPR038538">
    <property type="entry name" value="MTERF_sf"/>
</dbReference>
<comment type="caution">
    <text evidence="3">The sequence shown here is derived from an EMBL/GenBank/DDBJ whole genome shotgun (WGS) entry which is preliminary data.</text>
</comment>
<dbReference type="PANTHER" id="PTHR15437">
    <property type="entry name" value="TRANSCRIPTION TERMINATION FACTOR, MITOCHONDRIAL"/>
    <property type="match status" value="1"/>
</dbReference>
<accession>A0A8S4RAB8</accession>
<reference evidence="3" key="1">
    <citation type="submission" date="2022-03" db="EMBL/GenBank/DDBJ databases">
        <authorList>
            <person name="Lindestad O."/>
        </authorList>
    </citation>
    <scope>NUCLEOTIDE SEQUENCE</scope>
</reference>
<evidence type="ECO:0000313" key="3">
    <source>
        <dbReference type="EMBL" id="CAH2231404.1"/>
    </source>
</evidence>
<gene>
    <name evidence="3" type="primary">jg27710</name>
    <name evidence="3" type="ORF">PAEG_LOCUS10047</name>
</gene>
<sequence>MFAITIRELSKYESETKKTKVNDATKLNLVKDLNFKTDNDALPFYKLPVKTLLHIYKTTKKDEENGYCKNRLYYIADRIKCPPSVLSQCIARRTFIYNLPFNWLESSLNVLLDMGVAGDRILRDLWVLKYHHKTIYERLQKVKNTGIDTLNPWMVRCSEDILNRSIQIFQETKSILGDNKSTKMYLANRLNISPEIIEDMYRKVPALKTTRAVKVKNFLDFLLEQGFSLEDITSKARILTASQNTVKQRLEKLRDLGLHTINLNVLCRSRKDFKKYCESIETITKEQS</sequence>
<keyword evidence="2" id="KW-0809">Transit peptide</keyword>
<dbReference type="GO" id="GO:0005759">
    <property type="term" value="C:mitochondrial matrix"/>
    <property type="evidence" value="ECO:0007669"/>
    <property type="project" value="TreeGrafter"/>
</dbReference>
<evidence type="ECO:0000256" key="2">
    <source>
        <dbReference type="ARBA" id="ARBA00022946"/>
    </source>
</evidence>
<keyword evidence="4" id="KW-1185">Reference proteome</keyword>
<dbReference type="Gene3D" id="1.25.70.10">
    <property type="entry name" value="Transcription termination factor 3, mitochondrial"/>
    <property type="match status" value="1"/>
</dbReference>
<comment type="similarity">
    <text evidence="1">Belongs to the mTERF family.</text>
</comment>
<organism evidence="3 4">
    <name type="scientific">Pararge aegeria aegeria</name>
    <dbReference type="NCBI Taxonomy" id="348720"/>
    <lineage>
        <taxon>Eukaryota</taxon>
        <taxon>Metazoa</taxon>
        <taxon>Ecdysozoa</taxon>
        <taxon>Arthropoda</taxon>
        <taxon>Hexapoda</taxon>
        <taxon>Insecta</taxon>
        <taxon>Pterygota</taxon>
        <taxon>Neoptera</taxon>
        <taxon>Endopterygota</taxon>
        <taxon>Lepidoptera</taxon>
        <taxon>Glossata</taxon>
        <taxon>Ditrysia</taxon>
        <taxon>Papilionoidea</taxon>
        <taxon>Nymphalidae</taxon>
        <taxon>Satyrinae</taxon>
        <taxon>Satyrini</taxon>
        <taxon>Parargina</taxon>
        <taxon>Pararge</taxon>
    </lineage>
</organism>
<dbReference type="PANTHER" id="PTHR15437:SF6">
    <property type="entry name" value="TRANSCRIPTION TERMINATION FACTOR, MITOCHONDRIAL"/>
    <property type="match status" value="1"/>
</dbReference>
<dbReference type="Proteomes" id="UP000838756">
    <property type="component" value="Unassembled WGS sequence"/>
</dbReference>
<evidence type="ECO:0000313" key="4">
    <source>
        <dbReference type="Proteomes" id="UP000838756"/>
    </source>
</evidence>
<dbReference type="GO" id="GO:0006393">
    <property type="term" value="P:termination of mitochondrial transcription"/>
    <property type="evidence" value="ECO:0007669"/>
    <property type="project" value="TreeGrafter"/>
</dbReference>
<proteinExistence type="inferred from homology"/>
<dbReference type="GO" id="GO:0003676">
    <property type="term" value="F:nucleic acid binding"/>
    <property type="evidence" value="ECO:0007669"/>
    <property type="project" value="InterPro"/>
</dbReference>